<feature type="transmembrane region" description="Helical" evidence="11">
    <location>
        <begin position="260"/>
        <end position="293"/>
    </location>
</feature>
<keyword evidence="5 11" id="KW-0812">Transmembrane</keyword>
<feature type="transmembrane region" description="Helical" evidence="11">
    <location>
        <begin position="402"/>
        <end position="424"/>
    </location>
</feature>
<evidence type="ECO:0000313" key="16">
    <source>
        <dbReference type="Proteomes" id="UP000195402"/>
    </source>
</evidence>
<keyword evidence="9 11" id="KW-0472">Membrane</keyword>
<dbReference type="FunFam" id="1.20.1530.20:FF:000003">
    <property type="entry name" value="Cation/H(+) antiporter 15"/>
    <property type="match status" value="1"/>
</dbReference>
<name>A0A200R1N5_MACCD</name>
<feature type="transmembrane region" description="Helical" evidence="11">
    <location>
        <begin position="25"/>
        <end position="44"/>
    </location>
</feature>
<dbReference type="EMBL" id="MVGT01000481">
    <property type="protein sequence ID" value="OVA16580.1"/>
    <property type="molecule type" value="Genomic_DNA"/>
</dbReference>
<dbReference type="InterPro" id="IPR050794">
    <property type="entry name" value="CPA2_transporter"/>
</dbReference>
<dbReference type="Pfam" id="PF00999">
    <property type="entry name" value="Na_H_Exchanger"/>
    <property type="match status" value="1"/>
</dbReference>
<gene>
    <name evidence="15" type="ORF">BVC80_1543g10</name>
</gene>
<keyword evidence="16" id="KW-1185">Reference proteome</keyword>
<dbReference type="GO" id="GO:0016020">
    <property type="term" value="C:membrane"/>
    <property type="evidence" value="ECO:0007669"/>
    <property type="project" value="UniProtKB-SubCell"/>
</dbReference>
<dbReference type="GO" id="GO:0012505">
    <property type="term" value="C:endomembrane system"/>
    <property type="evidence" value="ECO:0007669"/>
    <property type="project" value="TreeGrafter"/>
</dbReference>
<keyword evidence="4" id="KW-0633">Potassium transport</keyword>
<dbReference type="OMA" id="EYQHINQ"/>
<evidence type="ECO:0000256" key="8">
    <source>
        <dbReference type="ARBA" id="ARBA00023065"/>
    </source>
</evidence>
<dbReference type="AlphaFoldDB" id="A0A200R1N5"/>
<evidence type="ECO:0000256" key="7">
    <source>
        <dbReference type="ARBA" id="ARBA00022989"/>
    </source>
</evidence>
<dbReference type="InterPro" id="IPR057290">
    <property type="entry name" value="CHX17_C"/>
</dbReference>
<evidence type="ECO:0000256" key="10">
    <source>
        <dbReference type="ARBA" id="ARBA00038341"/>
    </source>
</evidence>
<comment type="similarity">
    <text evidence="10">Belongs to the monovalent cation:proton antiporter 2 (CPA2) transporter (TC 2.A.37) family. CHX (TC 2.A.37.4) subfamily.</text>
</comment>
<dbReference type="InterPro" id="IPR006153">
    <property type="entry name" value="Cation/H_exchanger_TM"/>
</dbReference>
<dbReference type="GO" id="GO:0006885">
    <property type="term" value="P:regulation of pH"/>
    <property type="evidence" value="ECO:0007669"/>
    <property type="project" value="TreeGrafter"/>
</dbReference>
<evidence type="ECO:0000256" key="4">
    <source>
        <dbReference type="ARBA" id="ARBA00022538"/>
    </source>
</evidence>
<dbReference type="PANTHER" id="PTHR32468:SF81">
    <property type="entry name" value="CATION_H(+) ANTIPORTER 19"/>
    <property type="match status" value="1"/>
</dbReference>
<comment type="caution">
    <text evidence="15">The sequence shown here is derived from an EMBL/GenBank/DDBJ whole genome shotgun (WGS) entry which is preliminary data.</text>
</comment>
<evidence type="ECO:0000256" key="1">
    <source>
        <dbReference type="ARBA" id="ARBA00004141"/>
    </source>
</evidence>
<dbReference type="OrthoDB" id="2687058at2759"/>
<evidence type="ECO:0000256" key="2">
    <source>
        <dbReference type="ARBA" id="ARBA00022448"/>
    </source>
</evidence>
<organism evidence="15 16">
    <name type="scientific">Macleaya cordata</name>
    <name type="common">Five-seeded plume-poppy</name>
    <name type="synonym">Bocconia cordata</name>
    <dbReference type="NCBI Taxonomy" id="56857"/>
    <lineage>
        <taxon>Eukaryota</taxon>
        <taxon>Viridiplantae</taxon>
        <taxon>Streptophyta</taxon>
        <taxon>Embryophyta</taxon>
        <taxon>Tracheophyta</taxon>
        <taxon>Spermatophyta</taxon>
        <taxon>Magnoliopsida</taxon>
        <taxon>Ranunculales</taxon>
        <taxon>Papaveraceae</taxon>
        <taxon>Papaveroideae</taxon>
        <taxon>Macleaya</taxon>
    </lineage>
</organism>
<dbReference type="InterPro" id="IPR057291">
    <property type="entry name" value="CHX17_2nd"/>
</dbReference>
<feature type="transmembrane region" description="Helical" evidence="11">
    <location>
        <begin position="121"/>
        <end position="143"/>
    </location>
</feature>
<proteinExistence type="inferred from homology"/>
<dbReference type="Pfam" id="PF23259">
    <property type="entry name" value="CHX17_C"/>
    <property type="match status" value="2"/>
</dbReference>
<reference evidence="15 16" key="1">
    <citation type="journal article" date="2017" name="Mol. Plant">
        <title>The Genome of Medicinal Plant Macleaya cordata Provides New Insights into Benzylisoquinoline Alkaloids Metabolism.</title>
        <authorList>
            <person name="Liu X."/>
            <person name="Liu Y."/>
            <person name="Huang P."/>
            <person name="Ma Y."/>
            <person name="Qing Z."/>
            <person name="Tang Q."/>
            <person name="Cao H."/>
            <person name="Cheng P."/>
            <person name="Zheng Y."/>
            <person name="Yuan Z."/>
            <person name="Zhou Y."/>
            <person name="Liu J."/>
            <person name="Tang Z."/>
            <person name="Zhuo Y."/>
            <person name="Zhang Y."/>
            <person name="Yu L."/>
            <person name="Huang J."/>
            <person name="Yang P."/>
            <person name="Peng Q."/>
            <person name="Zhang J."/>
            <person name="Jiang W."/>
            <person name="Zhang Z."/>
            <person name="Lin K."/>
            <person name="Ro D.K."/>
            <person name="Chen X."/>
            <person name="Xiong X."/>
            <person name="Shang Y."/>
            <person name="Huang S."/>
            <person name="Zeng J."/>
        </authorList>
    </citation>
    <scope>NUCLEOTIDE SEQUENCE [LARGE SCALE GENOMIC DNA]</scope>
    <source>
        <strain evidence="16">cv. BLH2017</strain>
        <tissue evidence="15">Root</tissue>
    </source>
</reference>
<sequence>MTVVCPAPMKATSNGAWQGDNPLDYALPLAILQICLVVVFTRSLALLLRPLRQPRVIAEIIGGILLGPSAFGRSQKFLHTVFPARSMTVLDTLANIGLLFFLFLVGLELDIRAIRHTGKKALGIAVAGISLPFLLGVGTSVVLRATISRGVSTGPFLVFMGVSLSITAFPVLARILAELKLLTTDVGRMAMSAAAVNDVAAWILLALAIALSGTNTSPLVSLWVLLTCAAFLVFAILVLRPALALMARRSPEGEPIKELYICATLSLVLASGFATDCIGIHALFGAFVVGIIVPKDGPFAGVLIEKIEDLVSGLLLPLYFVSSGLKTNVATIKGAESWGLLVLVIFTACFGKIVGTLVVSLIVKVPFREAVTLGFLMNTKGLVELIVLNIGKDRKVLNDQTFAILVLMALFTTFITTPIVTAVYKPARKAKPYKHRTIQRNDLDTELRMLACFHSTRNIPSMINLMESSRGTRSRGLCVYAMHLMELSERSSAISMVHKARMNGIPFWDKKRPDHDQIVIAFEAYQQLSRVCIRPMTAISALHSIHEDIYTSAEEKRVALILLPFHKHQRLDGTLESLGHSFHLVNLRVLQKAPCSVGILVDRGLGGATQVPAKDVSFEITAFFFGGRDDREAVAYGARMAEHPGIVLTLVRFLLPHHQPEGNNKSFMMMGMSTKNNNNNNKISNGDHQMTIGDVGMEDVEEEEKRADEEFLNKYLSSSAYDNKESLSSSLMIKYEEKVVGGREEIVGVMKGVSKCNLFLVGRMPPAAPLLDGSSSTDCPELGPVGSFLASSDEISTTASVLVIQQYNPAAAANNNNQLLHPALVVEDDDQEIDMSV</sequence>
<evidence type="ECO:0000256" key="11">
    <source>
        <dbReference type="SAM" id="Phobius"/>
    </source>
</evidence>
<evidence type="ECO:0000259" key="12">
    <source>
        <dbReference type="Pfam" id="PF00999"/>
    </source>
</evidence>
<dbReference type="PANTHER" id="PTHR32468">
    <property type="entry name" value="CATION/H + ANTIPORTER"/>
    <property type="match status" value="1"/>
</dbReference>
<dbReference type="GO" id="GO:0006813">
    <property type="term" value="P:potassium ion transport"/>
    <property type="evidence" value="ECO:0007669"/>
    <property type="project" value="UniProtKB-KW"/>
</dbReference>
<dbReference type="GO" id="GO:0015297">
    <property type="term" value="F:antiporter activity"/>
    <property type="evidence" value="ECO:0007669"/>
    <property type="project" value="UniProtKB-KW"/>
</dbReference>
<evidence type="ECO:0000259" key="13">
    <source>
        <dbReference type="Pfam" id="PF23256"/>
    </source>
</evidence>
<protein>
    <submittedName>
        <fullName evidence="15">Cation/H+ exchanger</fullName>
    </submittedName>
</protein>
<feature type="domain" description="Cation/H(+) antiporter central" evidence="13">
    <location>
        <begin position="475"/>
        <end position="614"/>
    </location>
</feature>
<feature type="transmembrane region" description="Helical" evidence="11">
    <location>
        <begin position="189"/>
        <end position="213"/>
    </location>
</feature>
<dbReference type="Proteomes" id="UP000195402">
    <property type="component" value="Unassembled WGS sequence"/>
</dbReference>
<dbReference type="FunCoup" id="A0A200R1N5">
    <property type="interactions" value="228"/>
</dbReference>
<keyword evidence="3" id="KW-0050">Antiport</keyword>
<evidence type="ECO:0000313" key="15">
    <source>
        <dbReference type="EMBL" id="OVA16580.1"/>
    </source>
</evidence>
<feature type="domain" description="Cation/H+ exchanger transmembrane" evidence="12">
    <location>
        <begin position="43"/>
        <end position="421"/>
    </location>
</feature>
<dbReference type="GO" id="GO:1902600">
    <property type="term" value="P:proton transmembrane transport"/>
    <property type="evidence" value="ECO:0007669"/>
    <property type="project" value="InterPro"/>
</dbReference>
<evidence type="ECO:0000256" key="3">
    <source>
        <dbReference type="ARBA" id="ARBA00022449"/>
    </source>
</evidence>
<feature type="transmembrane region" description="Helical" evidence="11">
    <location>
        <begin position="155"/>
        <end position="177"/>
    </location>
</feature>
<dbReference type="InParanoid" id="A0A200R1N5"/>
<keyword evidence="2" id="KW-0813">Transport</keyword>
<feature type="transmembrane region" description="Helical" evidence="11">
    <location>
        <begin position="56"/>
        <end position="72"/>
    </location>
</feature>
<feature type="transmembrane region" description="Helical" evidence="11">
    <location>
        <begin position="338"/>
        <end position="363"/>
    </location>
</feature>
<accession>A0A200R1N5</accession>
<keyword evidence="7 11" id="KW-1133">Transmembrane helix</keyword>
<dbReference type="Gene3D" id="1.20.1530.20">
    <property type="match status" value="1"/>
</dbReference>
<evidence type="ECO:0000256" key="5">
    <source>
        <dbReference type="ARBA" id="ARBA00022692"/>
    </source>
</evidence>
<dbReference type="InterPro" id="IPR038770">
    <property type="entry name" value="Na+/solute_symporter_sf"/>
</dbReference>
<keyword evidence="8" id="KW-0406">Ion transport</keyword>
<evidence type="ECO:0000256" key="9">
    <source>
        <dbReference type="ARBA" id="ARBA00023136"/>
    </source>
</evidence>
<feature type="transmembrane region" description="Helical" evidence="11">
    <location>
        <begin position="92"/>
        <end position="109"/>
    </location>
</feature>
<keyword evidence="6" id="KW-0630">Potassium</keyword>
<feature type="transmembrane region" description="Helical" evidence="11">
    <location>
        <begin position="219"/>
        <end position="239"/>
    </location>
</feature>
<evidence type="ECO:0000259" key="14">
    <source>
        <dbReference type="Pfam" id="PF23259"/>
    </source>
</evidence>
<feature type="domain" description="Cation/H(+) antiporter C-terminal" evidence="14">
    <location>
        <begin position="619"/>
        <end position="652"/>
    </location>
</feature>
<evidence type="ECO:0000256" key="6">
    <source>
        <dbReference type="ARBA" id="ARBA00022958"/>
    </source>
</evidence>
<feature type="domain" description="Cation/H(+) antiporter C-terminal" evidence="14">
    <location>
        <begin position="733"/>
        <end position="808"/>
    </location>
</feature>
<comment type="subcellular location">
    <subcellularLocation>
        <location evidence="1">Membrane</location>
        <topology evidence="1">Multi-pass membrane protein</topology>
    </subcellularLocation>
</comment>
<dbReference type="Pfam" id="PF23256">
    <property type="entry name" value="CHX17_2nd"/>
    <property type="match status" value="1"/>
</dbReference>